<accession>A0ABT5LAW0</accession>
<dbReference type="EMBL" id="JANHJP010000002">
    <property type="protein sequence ID" value="MDC9031863.1"/>
    <property type="molecule type" value="Genomic_DNA"/>
</dbReference>
<proteinExistence type="predicted"/>
<comment type="caution">
    <text evidence="1">The sequence shown here is derived from an EMBL/GenBank/DDBJ whole genome shotgun (WGS) entry which is preliminary data.</text>
</comment>
<name>A0ABT5LAW0_9MOLU</name>
<reference evidence="1 2" key="1">
    <citation type="journal article" date="2023" name="Plant">
        <title>Draft Genome Sequence Resource of CBPPT1, a 'Candidatus Phytoplasma trifolii'-Related Strain Associated with Potato Purple Top Disease in the Columbia Basin, U.S.A.</title>
        <authorList>
            <person name="Wei W."/>
            <person name="Shao J."/>
            <person name="Bottner-Parker K.D."/>
            <person name="Zhao Y."/>
        </authorList>
    </citation>
    <scope>NUCLEOTIDE SEQUENCE [LARGE SCALE GENOMIC DNA]</scope>
    <source>
        <strain evidence="1 2">CBPPT1</strain>
    </source>
</reference>
<organism evidence="1 2">
    <name type="scientific">Columbia Basin potato purple top phytoplasma</name>
    <dbReference type="NCBI Taxonomy" id="307134"/>
    <lineage>
        <taxon>Bacteria</taxon>
        <taxon>Bacillati</taxon>
        <taxon>Mycoplasmatota</taxon>
        <taxon>Mollicutes</taxon>
        <taxon>Acholeplasmatales</taxon>
        <taxon>Acholeplasmataceae</taxon>
        <taxon>Candidatus Phytoplasma</taxon>
        <taxon>16SrVI (Clover proliferation group)</taxon>
    </lineage>
</organism>
<gene>
    <name evidence="1" type="ORF">M8044_000082</name>
</gene>
<sequence length="46" mass="5957">MLYLKKNYFYILDFNINKMERNSFRYKKTFQLIYNIVIYNYMNRNN</sequence>
<keyword evidence="2" id="KW-1185">Reference proteome</keyword>
<dbReference type="Proteomes" id="UP001221763">
    <property type="component" value="Unassembled WGS sequence"/>
</dbReference>
<evidence type="ECO:0000313" key="2">
    <source>
        <dbReference type="Proteomes" id="UP001221763"/>
    </source>
</evidence>
<protein>
    <submittedName>
        <fullName evidence="1">Uncharacterized protein</fullName>
    </submittedName>
</protein>
<evidence type="ECO:0000313" key="1">
    <source>
        <dbReference type="EMBL" id="MDC9031863.1"/>
    </source>
</evidence>